<dbReference type="KEGG" id="cza:CYCME_1319"/>
<dbReference type="PATRIC" id="fig|1198232.3.peg.1316"/>
<dbReference type="RefSeq" id="WP_020932496.1">
    <property type="nucleotide sequence ID" value="NC_021917.1"/>
</dbReference>
<evidence type="ECO:0008006" key="5">
    <source>
        <dbReference type="Google" id="ProtNLM"/>
    </source>
</evidence>
<reference evidence="3 4" key="1">
    <citation type="submission" date="2013-05" db="EMBL/GenBank/DDBJ databases">
        <title>Between feast and famine: a lifestyle of most important marine PAH-degrading bacterium Cycloclasticus sp. 7ME.</title>
        <authorList>
            <person name="Yakimov M.M."/>
            <person name="Messina E."/>
            <person name="Genovese M."/>
            <person name="Denaro R."/>
            <person name="Crisafi F."/>
            <person name="Russo D."/>
            <person name="Cappello S."/>
            <person name="Santisi S."/>
            <person name="Smedile F."/>
            <person name="Golyshina O.V."/>
            <person name="Tran H."/>
            <person name="Pieper D.H."/>
            <person name="Golyshin P.N."/>
            <person name="Giuliano L."/>
        </authorList>
    </citation>
    <scope>NUCLEOTIDE SEQUENCE [LARGE SCALE GENOMIC DNA]</scope>
    <source>
        <strain evidence="3 4">78-ME</strain>
    </source>
</reference>
<protein>
    <recommendedName>
        <fullName evidence="5">Secreted protein</fullName>
    </recommendedName>
</protein>
<evidence type="ECO:0000313" key="3">
    <source>
        <dbReference type="EMBL" id="AGS39648.1"/>
    </source>
</evidence>
<organism evidence="3 4">
    <name type="scientific">Cycloclasticus zancles 78-ME</name>
    <dbReference type="NCBI Taxonomy" id="1198232"/>
    <lineage>
        <taxon>Bacteria</taxon>
        <taxon>Pseudomonadati</taxon>
        <taxon>Pseudomonadota</taxon>
        <taxon>Gammaproteobacteria</taxon>
        <taxon>Thiotrichales</taxon>
        <taxon>Piscirickettsiaceae</taxon>
        <taxon>Cycloclasticus</taxon>
    </lineage>
</organism>
<feature type="compositionally biased region" description="Basic and acidic residues" evidence="1">
    <location>
        <begin position="72"/>
        <end position="86"/>
    </location>
</feature>
<keyword evidence="4" id="KW-1185">Reference proteome</keyword>
<evidence type="ECO:0000256" key="2">
    <source>
        <dbReference type="SAM" id="SignalP"/>
    </source>
</evidence>
<gene>
    <name evidence="3" type="ORF">CYCME_1319</name>
</gene>
<feature type="chain" id="PRO_5004540801" description="Secreted protein" evidence="2">
    <location>
        <begin position="23"/>
        <end position="86"/>
    </location>
</feature>
<dbReference type="AlphaFoldDB" id="S5TXC3"/>
<proteinExistence type="predicted"/>
<evidence type="ECO:0000313" key="4">
    <source>
        <dbReference type="Proteomes" id="UP000015380"/>
    </source>
</evidence>
<dbReference type="HOGENOM" id="CLU_2492654_0_0_6"/>
<accession>S5TXC3</accession>
<keyword evidence="2" id="KW-0732">Signal</keyword>
<dbReference type="Proteomes" id="UP000015380">
    <property type="component" value="Chromosome"/>
</dbReference>
<feature type="region of interest" description="Disordered" evidence="1">
    <location>
        <begin position="26"/>
        <end position="86"/>
    </location>
</feature>
<evidence type="ECO:0000256" key="1">
    <source>
        <dbReference type="SAM" id="MobiDB-lite"/>
    </source>
</evidence>
<feature type="signal peptide" evidence="2">
    <location>
        <begin position="1"/>
        <end position="22"/>
    </location>
</feature>
<sequence>MKKLFVTIIGVFLMNISLVAVADKMDKHEDQENSSSEQAEEAKAVLHDHRKQKGLSSAPTKKVMPTGEDADVEKKAEGHDHKEEHK</sequence>
<name>S5TXC3_9GAMM</name>
<reference evidence="4" key="2">
    <citation type="journal article" date="2016" name="Environ. Microbiol. Rep.">
        <title>Analysis of defence systems and a conjugative IncP-1 plasmid in the marine polyaromatic hydrocarbons-degrading bacterium Cycloclasticus sp. 78-ME.</title>
        <authorList>
            <person name="Yakimov M.M."/>
            <person name="Crisafi F."/>
            <person name="Messina E."/>
            <person name="Smedile F."/>
            <person name="Lopatina A."/>
            <person name="Denaro R."/>
            <person name="Pieper D.H."/>
            <person name="Golyshin P.N."/>
            <person name="Giuliano L."/>
        </authorList>
    </citation>
    <scope>NUCLEOTIDE SEQUENCE [LARGE SCALE GENOMIC DNA]</scope>
    <source>
        <strain evidence="4">78-ME</strain>
    </source>
</reference>
<dbReference type="EMBL" id="CP005996">
    <property type="protein sequence ID" value="AGS39648.1"/>
    <property type="molecule type" value="Genomic_DNA"/>
</dbReference>